<gene>
    <name evidence="3" type="ORF">DQQ01_05940</name>
</gene>
<dbReference type="CDD" id="cd00093">
    <property type="entry name" value="HTH_XRE"/>
    <property type="match status" value="1"/>
</dbReference>
<dbReference type="EMBL" id="CP030280">
    <property type="protein sequence ID" value="AWY97762.1"/>
    <property type="molecule type" value="Genomic_DNA"/>
</dbReference>
<organism evidence="3 4">
    <name type="scientific">Blautia argi</name>
    <dbReference type="NCBI Taxonomy" id="1912897"/>
    <lineage>
        <taxon>Bacteria</taxon>
        <taxon>Bacillati</taxon>
        <taxon>Bacillota</taxon>
        <taxon>Clostridia</taxon>
        <taxon>Lachnospirales</taxon>
        <taxon>Lachnospiraceae</taxon>
        <taxon>Blautia</taxon>
    </lineage>
</organism>
<dbReference type="GO" id="GO:0003677">
    <property type="term" value="F:DNA binding"/>
    <property type="evidence" value="ECO:0007669"/>
    <property type="project" value="UniProtKB-KW"/>
</dbReference>
<dbReference type="SMART" id="SM00530">
    <property type="entry name" value="HTH_XRE"/>
    <property type="match status" value="1"/>
</dbReference>
<sequence length="113" mass="12653">MTVQKSFGRRINKIRKEQGITSEALAGICGVNPVFIRQIEGGTRTPSLPVFVRICNALEMSPEYFLQDELRLGERSCDKEEIIESISKFTPAELKMAKNIIQAMGISFSDKEA</sequence>
<dbReference type="GO" id="GO:0003700">
    <property type="term" value="F:DNA-binding transcription factor activity"/>
    <property type="evidence" value="ECO:0007669"/>
    <property type="project" value="TreeGrafter"/>
</dbReference>
<keyword evidence="1" id="KW-0238">DNA-binding</keyword>
<evidence type="ECO:0000256" key="1">
    <source>
        <dbReference type="ARBA" id="ARBA00023125"/>
    </source>
</evidence>
<dbReference type="Gene3D" id="1.10.260.40">
    <property type="entry name" value="lambda repressor-like DNA-binding domains"/>
    <property type="match status" value="1"/>
</dbReference>
<dbReference type="Proteomes" id="UP000250003">
    <property type="component" value="Chromosome"/>
</dbReference>
<dbReference type="InterPro" id="IPR050807">
    <property type="entry name" value="TransReg_Diox_bact_type"/>
</dbReference>
<keyword evidence="4" id="KW-1185">Reference proteome</keyword>
<dbReference type="InterPro" id="IPR001387">
    <property type="entry name" value="Cro/C1-type_HTH"/>
</dbReference>
<reference evidence="4" key="1">
    <citation type="submission" date="2018-06" db="EMBL/GenBank/DDBJ databases">
        <title>Description of Blautia argi sp. nov., a new anaerobic isolated from dog feces.</title>
        <authorList>
            <person name="Chang Y.-H."/>
            <person name="Paek J."/>
            <person name="Shin Y."/>
        </authorList>
    </citation>
    <scope>NUCLEOTIDE SEQUENCE [LARGE SCALE GENOMIC DNA]</scope>
    <source>
        <strain evidence="4">KCTC 15426</strain>
    </source>
</reference>
<name>A0A2Z4U9P7_9FIRM</name>
<protein>
    <submittedName>
        <fullName evidence="3">XRE family transcriptional regulator</fullName>
    </submittedName>
</protein>
<dbReference type="OrthoDB" id="2187867at2"/>
<dbReference type="PROSITE" id="PS50943">
    <property type="entry name" value="HTH_CROC1"/>
    <property type="match status" value="1"/>
</dbReference>
<dbReference type="PANTHER" id="PTHR46797">
    <property type="entry name" value="HTH-TYPE TRANSCRIPTIONAL REGULATOR"/>
    <property type="match status" value="1"/>
</dbReference>
<evidence type="ECO:0000313" key="3">
    <source>
        <dbReference type="EMBL" id="AWY97762.1"/>
    </source>
</evidence>
<proteinExistence type="predicted"/>
<accession>A0A2Z4U9P7</accession>
<evidence type="ECO:0000313" key="4">
    <source>
        <dbReference type="Proteomes" id="UP000250003"/>
    </source>
</evidence>
<dbReference type="SUPFAM" id="SSF47413">
    <property type="entry name" value="lambda repressor-like DNA-binding domains"/>
    <property type="match status" value="1"/>
</dbReference>
<dbReference type="GO" id="GO:0005829">
    <property type="term" value="C:cytosol"/>
    <property type="evidence" value="ECO:0007669"/>
    <property type="project" value="TreeGrafter"/>
</dbReference>
<dbReference type="Pfam" id="PF12844">
    <property type="entry name" value="HTH_19"/>
    <property type="match status" value="1"/>
</dbReference>
<dbReference type="InterPro" id="IPR010982">
    <property type="entry name" value="Lambda_DNA-bd_dom_sf"/>
</dbReference>
<dbReference type="PANTHER" id="PTHR46797:SF1">
    <property type="entry name" value="METHYLPHOSPHONATE SYNTHASE"/>
    <property type="match status" value="1"/>
</dbReference>
<dbReference type="AlphaFoldDB" id="A0A2Z4U9P7"/>
<feature type="domain" description="HTH cro/C1-type" evidence="2">
    <location>
        <begin position="11"/>
        <end position="65"/>
    </location>
</feature>
<evidence type="ECO:0000259" key="2">
    <source>
        <dbReference type="PROSITE" id="PS50943"/>
    </source>
</evidence>
<dbReference type="KEGG" id="blau:DQQ01_05940"/>